<organism evidence="7 8">
    <name type="scientific">Ructibacterium gallinarum</name>
    <dbReference type="NCBI Taxonomy" id="2779355"/>
    <lineage>
        <taxon>Bacteria</taxon>
        <taxon>Bacillati</taxon>
        <taxon>Bacillota</taxon>
        <taxon>Clostridia</taxon>
        <taxon>Eubacteriales</taxon>
        <taxon>Oscillospiraceae</taxon>
        <taxon>Ructibacterium</taxon>
    </lineage>
</organism>
<evidence type="ECO:0000259" key="6">
    <source>
        <dbReference type="Pfam" id="PF08281"/>
    </source>
</evidence>
<dbReference type="Proteomes" id="UP000806542">
    <property type="component" value="Unassembled WGS sequence"/>
</dbReference>
<evidence type="ECO:0000313" key="7">
    <source>
        <dbReference type="EMBL" id="MBE5039213.1"/>
    </source>
</evidence>
<dbReference type="Gene3D" id="1.10.10.10">
    <property type="entry name" value="Winged helix-like DNA-binding domain superfamily/Winged helix DNA-binding domain"/>
    <property type="match status" value="1"/>
</dbReference>
<dbReference type="GO" id="GO:0006352">
    <property type="term" value="P:DNA-templated transcription initiation"/>
    <property type="evidence" value="ECO:0007669"/>
    <property type="project" value="InterPro"/>
</dbReference>
<dbReference type="InterPro" id="IPR007627">
    <property type="entry name" value="RNA_pol_sigma70_r2"/>
</dbReference>
<name>A0A9D5LWT7_9FIRM</name>
<dbReference type="InterPro" id="IPR013325">
    <property type="entry name" value="RNA_pol_sigma_r2"/>
</dbReference>
<dbReference type="NCBIfam" id="TIGR02937">
    <property type="entry name" value="sigma70-ECF"/>
    <property type="match status" value="1"/>
</dbReference>
<keyword evidence="3" id="KW-0731">Sigma factor</keyword>
<evidence type="ECO:0000259" key="5">
    <source>
        <dbReference type="Pfam" id="PF04542"/>
    </source>
</evidence>
<evidence type="ECO:0000313" key="8">
    <source>
        <dbReference type="Proteomes" id="UP000806542"/>
    </source>
</evidence>
<dbReference type="InterPro" id="IPR036388">
    <property type="entry name" value="WH-like_DNA-bd_sf"/>
</dbReference>
<keyword evidence="8" id="KW-1185">Reference proteome</keyword>
<dbReference type="PANTHER" id="PTHR43133">
    <property type="entry name" value="RNA POLYMERASE ECF-TYPE SIGMA FACTO"/>
    <property type="match status" value="1"/>
</dbReference>
<dbReference type="AlphaFoldDB" id="A0A9D5LWT7"/>
<keyword evidence="4" id="KW-0804">Transcription</keyword>
<evidence type="ECO:0000256" key="4">
    <source>
        <dbReference type="ARBA" id="ARBA00023163"/>
    </source>
</evidence>
<dbReference type="PANTHER" id="PTHR43133:SF60">
    <property type="entry name" value="RNA POLYMERASE SIGMA FACTOR SIGV"/>
    <property type="match status" value="1"/>
</dbReference>
<dbReference type="Pfam" id="PF08281">
    <property type="entry name" value="Sigma70_r4_2"/>
    <property type="match status" value="1"/>
</dbReference>
<dbReference type="EMBL" id="JADCKB010000002">
    <property type="protein sequence ID" value="MBE5039213.1"/>
    <property type="molecule type" value="Genomic_DNA"/>
</dbReference>
<dbReference type="InterPro" id="IPR013249">
    <property type="entry name" value="RNA_pol_sigma70_r4_t2"/>
</dbReference>
<sequence length="163" mass="18742">MNHSVRPADDAIEKTVDQYADMLFRLCFTILGSSADAEDAVSDTFLRYLTKAPEFHSPDHEKAWLIRVAVNISKDMLRARKRHGCICLDEISQYVQTPEESTILEEVLLLPEKYKTVLYLFYIEGYQTGEIGRMLAISPAAVRKRLQYGREMLRMQYGKDGSK</sequence>
<evidence type="ECO:0000256" key="1">
    <source>
        <dbReference type="ARBA" id="ARBA00010641"/>
    </source>
</evidence>
<dbReference type="RefSeq" id="WP_226391776.1">
    <property type="nucleotide sequence ID" value="NZ_JADCKB010000002.1"/>
</dbReference>
<dbReference type="InterPro" id="IPR039425">
    <property type="entry name" value="RNA_pol_sigma-70-like"/>
</dbReference>
<dbReference type="InterPro" id="IPR014284">
    <property type="entry name" value="RNA_pol_sigma-70_dom"/>
</dbReference>
<dbReference type="InterPro" id="IPR013324">
    <property type="entry name" value="RNA_pol_sigma_r3/r4-like"/>
</dbReference>
<reference evidence="7" key="1">
    <citation type="submission" date="2020-10" db="EMBL/GenBank/DDBJ databases">
        <title>ChiBAC.</title>
        <authorList>
            <person name="Zenner C."/>
            <person name="Hitch T.C.A."/>
            <person name="Clavel T."/>
        </authorList>
    </citation>
    <scope>NUCLEOTIDE SEQUENCE</scope>
    <source>
        <strain evidence="7">DSM 107454</strain>
    </source>
</reference>
<comment type="similarity">
    <text evidence="1">Belongs to the sigma-70 factor family. ECF subfamily.</text>
</comment>
<dbReference type="CDD" id="cd06171">
    <property type="entry name" value="Sigma70_r4"/>
    <property type="match status" value="1"/>
</dbReference>
<dbReference type="GO" id="GO:0003677">
    <property type="term" value="F:DNA binding"/>
    <property type="evidence" value="ECO:0007669"/>
    <property type="project" value="InterPro"/>
</dbReference>
<feature type="domain" description="RNA polymerase sigma factor 70 region 4 type 2" evidence="6">
    <location>
        <begin position="104"/>
        <end position="153"/>
    </location>
</feature>
<dbReference type="SUPFAM" id="SSF88946">
    <property type="entry name" value="Sigma2 domain of RNA polymerase sigma factors"/>
    <property type="match status" value="1"/>
</dbReference>
<dbReference type="GO" id="GO:0016987">
    <property type="term" value="F:sigma factor activity"/>
    <property type="evidence" value="ECO:0007669"/>
    <property type="project" value="UniProtKB-KW"/>
</dbReference>
<gene>
    <name evidence="7" type="ORF">INF28_01850</name>
</gene>
<dbReference type="Gene3D" id="1.10.1740.10">
    <property type="match status" value="1"/>
</dbReference>
<feature type="domain" description="RNA polymerase sigma-70 region 2" evidence="5">
    <location>
        <begin position="16"/>
        <end position="82"/>
    </location>
</feature>
<protein>
    <submittedName>
        <fullName evidence="7">Sigma-70 family RNA polymerase sigma factor</fullName>
    </submittedName>
</protein>
<accession>A0A9D5LWT7</accession>
<dbReference type="SUPFAM" id="SSF88659">
    <property type="entry name" value="Sigma3 and sigma4 domains of RNA polymerase sigma factors"/>
    <property type="match status" value="1"/>
</dbReference>
<evidence type="ECO:0000256" key="3">
    <source>
        <dbReference type="ARBA" id="ARBA00023082"/>
    </source>
</evidence>
<dbReference type="Pfam" id="PF04542">
    <property type="entry name" value="Sigma70_r2"/>
    <property type="match status" value="1"/>
</dbReference>
<proteinExistence type="inferred from homology"/>
<evidence type="ECO:0000256" key="2">
    <source>
        <dbReference type="ARBA" id="ARBA00023015"/>
    </source>
</evidence>
<comment type="caution">
    <text evidence="7">The sequence shown here is derived from an EMBL/GenBank/DDBJ whole genome shotgun (WGS) entry which is preliminary data.</text>
</comment>
<keyword evidence="2" id="KW-0805">Transcription regulation</keyword>